<dbReference type="AlphaFoldDB" id="A0A2C9EEX1"/>
<dbReference type="EMBL" id="CP003190">
    <property type="protein sequence ID" value="AGL82158.1"/>
    <property type="molecule type" value="Genomic_DNA"/>
</dbReference>
<sequence length="113" mass="12609">MEVKNQMSPEQCQGMDDIRREIDALDRAVIALLGARFQYVLAASKFKTSAATVRAEERFKAMLATRRDWAAAEGLNPDAIEKMYSDLVQHFIAEEMKHWQAAQAPSRGAGPLA</sequence>
<dbReference type="RefSeq" id="WP_011058729.1">
    <property type="nucleotide sequence ID" value="NC_021237.1"/>
</dbReference>
<dbReference type="eggNOG" id="COG1605">
    <property type="taxonomic scope" value="Bacteria"/>
</dbReference>
<feature type="binding site" evidence="3">
    <location>
        <position position="47"/>
    </location>
    <ligand>
        <name>substrate</name>
    </ligand>
</feature>
<dbReference type="Pfam" id="PF01817">
    <property type="entry name" value="CM_2"/>
    <property type="match status" value="1"/>
</dbReference>
<dbReference type="EC" id="5.4.99.5" evidence="1"/>
<feature type="binding site" evidence="3">
    <location>
        <position position="36"/>
    </location>
    <ligand>
        <name>substrate</name>
    </ligand>
</feature>
<evidence type="ECO:0000256" key="2">
    <source>
        <dbReference type="ARBA" id="ARBA00023235"/>
    </source>
</evidence>
<dbReference type="GO" id="GO:0046417">
    <property type="term" value="P:chorismate metabolic process"/>
    <property type="evidence" value="ECO:0007669"/>
    <property type="project" value="InterPro"/>
</dbReference>
<keyword evidence="5" id="KW-0670">Pyruvate</keyword>
<dbReference type="SUPFAM" id="SSF48600">
    <property type="entry name" value="Chorismate mutase II"/>
    <property type="match status" value="1"/>
</dbReference>
<dbReference type="PIRSF" id="PIRSF029775">
    <property type="entry name" value="Isochor_pyr_lyas"/>
    <property type="match status" value="1"/>
</dbReference>
<feature type="domain" description="Chorismate mutase" evidence="4">
    <location>
        <begin position="9"/>
        <end position="99"/>
    </location>
</feature>
<dbReference type="InterPro" id="IPR036263">
    <property type="entry name" value="Chorismate_II_sf"/>
</dbReference>
<dbReference type="Proteomes" id="UP000013940">
    <property type="component" value="Chromosome"/>
</dbReference>
<protein>
    <recommendedName>
        <fullName evidence="1">chorismate mutase</fullName>
        <ecNumber evidence="1">5.4.99.5</ecNumber>
    </recommendedName>
</protein>
<dbReference type="GO" id="GO:0004106">
    <property type="term" value="F:chorismate mutase activity"/>
    <property type="evidence" value="ECO:0007669"/>
    <property type="project" value="UniProtKB-EC"/>
</dbReference>
<dbReference type="SMART" id="SM00830">
    <property type="entry name" value="CM_2"/>
    <property type="match status" value="1"/>
</dbReference>
<dbReference type="GO" id="GO:0016835">
    <property type="term" value="F:carbon-oxygen lyase activity"/>
    <property type="evidence" value="ECO:0007669"/>
    <property type="project" value="InterPro"/>
</dbReference>
<dbReference type="PANTHER" id="PTHR38041">
    <property type="entry name" value="CHORISMATE MUTASE"/>
    <property type="match status" value="1"/>
</dbReference>
<keyword evidence="2" id="KW-0413">Isomerase</keyword>
<dbReference type="GeneID" id="57473340"/>
<reference evidence="6" key="1">
    <citation type="journal article" date="2014" name="Genome Announc.">
        <title>Full-genome sequence of the plant growth-promoting bacterium Pseudomonas protegens CHA0.</title>
        <authorList>
            <person name="Jousset A."/>
            <person name="Schuldes J."/>
            <person name="Keel C."/>
            <person name="Maurhofer M."/>
            <person name="Daniel R."/>
            <person name="Scheu S."/>
            <person name="Thuermer A."/>
        </authorList>
    </citation>
    <scope>NUCLEOTIDE SEQUENCE [LARGE SCALE GENOMIC DNA]</scope>
    <source>
        <strain evidence="6">DSM 19095 / LMG 27888 / CFBP 6595 / CHA0</strain>
    </source>
</reference>
<proteinExistence type="predicted"/>
<dbReference type="InterPro" id="IPR002701">
    <property type="entry name" value="CM_II_prokaryot"/>
</dbReference>
<gene>
    <name evidence="5" type="ORF">PFLCHA0_c03580</name>
</gene>
<evidence type="ECO:0000259" key="4">
    <source>
        <dbReference type="PROSITE" id="PS51168"/>
    </source>
</evidence>
<dbReference type="GO" id="GO:0009697">
    <property type="term" value="P:salicylic acid biosynthetic process"/>
    <property type="evidence" value="ECO:0007669"/>
    <property type="project" value="InterPro"/>
</dbReference>
<feature type="binding site" evidence="3">
    <location>
        <position position="19"/>
    </location>
    <ligand>
        <name>substrate</name>
    </ligand>
</feature>
<dbReference type="Gene3D" id="1.20.59.10">
    <property type="entry name" value="Chorismate mutase"/>
    <property type="match status" value="1"/>
</dbReference>
<name>A0A2C9EEX1_PSEPH</name>
<dbReference type="NCBIfam" id="NF005475">
    <property type="entry name" value="PRK07075.1"/>
    <property type="match status" value="1"/>
</dbReference>
<evidence type="ECO:0000313" key="5">
    <source>
        <dbReference type="EMBL" id="AGL82158.1"/>
    </source>
</evidence>
<dbReference type="KEGG" id="pprc:PFLCHA0_c03580"/>
<accession>A0A2C9EEX1</accession>
<dbReference type="PANTHER" id="PTHR38041:SF1">
    <property type="entry name" value="CHORISMATE MUTASE"/>
    <property type="match status" value="1"/>
</dbReference>
<dbReference type="InterPro" id="IPR008241">
    <property type="entry name" value="Isochorismate_pyruvate-lyase"/>
</dbReference>
<dbReference type="PROSITE" id="PS51168">
    <property type="entry name" value="CHORISMATE_MUT_2"/>
    <property type="match status" value="1"/>
</dbReference>
<organism evidence="5 6">
    <name type="scientific">Pseudomonas protegens (strain DSM 19095 / LMG 27888 / CFBP 6595 / CHA0)</name>
    <dbReference type="NCBI Taxonomy" id="1124983"/>
    <lineage>
        <taxon>Bacteria</taxon>
        <taxon>Pseudomonadati</taxon>
        <taxon>Pseudomonadota</taxon>
        <taxon>Gammaproteobacteria</taxon>
        <taxon>Pseudomonadales</taxon>
        <taxon>Pseudomonadaceae</taxon>
        <taxon>Pseudomonas</taxon>
    </lineage>
</organism>
<keyword evidence="5" id="KW-0456">Lyase</keyword>
<dbReference type="HOGENOM" id="CLU_131518_2_1_6"/>
<dbReference type="InterPro" id="IPR051331">
    <property type="entry name" value="Chorismate_mutase-related"/>
</dbReference>
<dbReference type="InterPro" id="IPR036979">
    <property type="entry name" value="CM_dom_sf"/>
</dbReference>
<evidence type="ECO:0000313" key="6">
    <source>
        <dbReference type="Proteomes" id="UP000013940"/>
    </source>
</evidence>
<evidence type="ECO:0000256" key="3">
    <source>
        <dbReference type="PIRSR" id="PIRSR029775-1"/>
    </source>
</evidence>
<evidence type="ECO:0000256" key="1">
    <source>
        <dbReference type="ARBA" id="ARBA00012404"/>
    </source>
</evidence>
<feature type="binding site" evidence="3">
    <location>
        <position position="95"/>
    </location>
    <ligand>
        <name>substrate</name>
    </ligand>
</feature>